<dbReference type="InterPro" id="IPR004556">
    <property type="entry name" value="HemK-like"/>
</dbReference>
<reference evidence="8 9" key="1">
    <citation type="submission" date="2018-05" db="EMBL/GenBank/DDBJ databases">
        <title>Genomic Encyclopedia of Type Strains, Phase IV (KMG-IV): sequencing the most valuable type-strain genomes for metagenomic binning, comparative biology and taxonomic classification.</title>
        <authorList>
            <person name="Goeker M."/>
        </authorList>
    </citation>
    <scope>NUCLEOTIDE SEQUENCE [LARGE SCALE GENOMIC DNA]</scope>
    <source>
        <strain evidence="8 9">DSM 6986</strain>
    </source>
</reference>
<dbReference type="STRING" id="1192868.GCA_000304395_04520"/>
<gene>
    <name evidence="5" type="primary">prmC</name>
    <name evidence="8" type="ORF">C7441_1046</name>
</gene>
<dbReference type="PANTHER" id="PTHR18895:SF74">
    <property type="entry name" value="MTRF1L RELEASE FACTOR GLUTAMINE METHYLTRANSFERASE"/>
    <property type="match status" value="1"/>
</dbReference>
<dbReference type="HAMAP" id="MF_02126">
    <property type="entry name" value="RF_methyltr_PrmC"/>
    <property type="match status" value="1"/>
</dbReference>
<dbReference type="Pfam" id="PF17827">
    <property type="entry name" value="PrmC_N"/>
    <property type="match status" value="1"/>
</dbReference>
<dbReference type="GO" id="GO:0102559">
    <property type="term" value="F:peptide chain release factor N(5)-glutamine methyltransferase activity"/>
    <property type="evidence" value="ECO:0007669"/>
    <property type="project" value="UniProtKB-EC"/>
</dbReference>
<dbReference type="Gene3D" id="3.40.50.150">
    <property type="entry name" value="Vaccinia Virus protein VP39"/>
    <property type="match status" value="1"/>
</dbReference>
<evidence type="ECO:0000259" key="6">
    <source>
        <dbReference type="Pfam" id="PF05175"/>
    </source>
</evidence>
<feature type="domain" description="Methyltransferase small" evidence="6">
    <location>
        <begin position="124"/>
        <end position="205"/>
    </location>
</feature>
<feature type="domain" description="Release factor glutamine methyltransferase N-terminal" evidence="7">
    <location>
        <begin position="12"/>
        <end position="82"/>
    </location>
</feature>
<evidence type="ECO:0000256" key="3">
    <source>
        <dbReference type="ARBA" id="ARBA00022691"/>
    </source>
</evidence>
<dbReference type="EC" id="2.1.1.297" evidence="5"/>
<dbReference type="AlphaFoldDB" id="A0A316C4X3"/>
<evidence type="ECO:0000259" key="7">
    <source>
        <dbReference type="Pfam" id="PF17827"/>
    </source>
</evidence>
<dbReference type="GO" id="GO:0003676">
    <property type="term" value="F:nucleic acid binding"/>
    <property type="evidence" value="ECO:0007669"/>
    <property type="project" value="InterPro"/>
</dbReference>
<keyword evidence="3 5" id="KW-0949">S-adenosyl-L-methionine</keyword>
<feature type="binding site" evidence="5">
    <location>
        <position position="154"/>
    </location>
    <ligand>
        <name>S-adenosyl-L-methionine</name>
        <dbReference type="ChEBI" id="CHEBI:59789"/>
    </ligand>
</feature>
<evidence type="ECO:0000256" key="5">
    <source>
        <dbReference type="HAMAP-Rule" id="MF_02126"/>
    </source>
</evidence>
<dbReference type="NCBIfam" id="TIGR00536">
    <property type="entry name" value="hemK_fam"/>
    <property type="match status" value="1"/>
</dbReference>
<dbReference type="CDD" id="cd02440">
    <property type="entry name" value="AdoMet_MTases"/>
    <property type="match status" value="1"/>
</dbReference>
<dbReference type="RefSeq" id="WP_109612205.1">
    <property type="nucleotide sequence ID" value="NZ_QGGG01000004.1"/>
</dbReference>
<dbReference type="PROSITE" id="PS00092">
    <property type="entry name" value="N6_MTASE"/>
    <property type="match status" value="1"/>
</dbReference>
<evidence type="ECO:0000313" key="9">
    <source>
        <dbReference type="Proteomes" id="UP000245396"/>
    </source>
</evidence>
<dbReference type="InterPro" id="IPR002052">
    <property type="entry name" value="DNA_methylase_N6_adenine_CS"/>
</dbReference>
<dbReference type="Gene3D" id="1.10.8.10">
    <property type="entry name" value="DNA helicase RuvA subunit, C-terminal domain"/>
    <property type="match status" value="1"/>
</dbReference>
<dbReference type="InterPro" id="IPR007848">
    <property type="entry name" value="Small_mtfrase_dom"/>
</dbReference>
<accession>A0A316C4X3</accession>
<dbReference type="InterPro" id="IPR050320">
    <property type="entry name" value="N5-glutamine_MTase"/>
</dbReference>
<feature type="binding site" evidence="5">
    <location>
        <begin position="131"/>
        <end position="135"/>
    </location>
    <ligand>
        <name>S-adenosyl-L-methionine</name>
        <dbReference type="ChEBI" id="CHEBI:59789"/>
    </ligand>
</feature>
<dbReference type="GO" id="GO:0032259">
    <property type="term" value="P:methylation"/>
    <property type="evidence" value="ECO:0007669"/>
    <property type="project" value="UniProtKB-KW"/>
</dbReference>
<evidence type="ECO:0000256" key="1">
    <source>
        <dbReference type="ARBA" id="ARBA00022603"/>
    </source>
</evidence>
<name>A0A316C4X3_PSESE</name>
<feature type="binding site" evidence="5">
    <location>
        <position position="183"/>
    </location>
    <ligand>
        <name>S-adenosyl-L-methionine</name>
        <dbReference type="ChEBI" id="CHEBI:59789"/>
    </ligand>
</feature>
<feature type="binding site" evidence="5">
    <location>
        <position position="197"/>
    </location>
    <ligand>
        <name>S-adenosyl-L-methionine</name>
        <dbReference type="ChEBI" id="CHEBI:59789"/>
    </ligand>
</feature>
<dbReference type="InterPro" id="IPR040758">
    <property type="entry name" value="PrmC_N"/>
</dbReference>
<dbReference type="SUPFAM" id="SSF53335">
    <property type="entry name" value="S-adenosyl-L-methionine-dependent methyltransferases"/>
    <property type="match status" value="1"/>
</dbReference>
<dbReference type="EMBL" id="QGGG01000004">
    <property type="protein sequence ID" value="PWJ84741.1"/>
    <property type="molecule type" value="Genomic_DNA"/>
</dbReference>
<sequence>MTASVASPTLAETLRAARQRLAAAGIEDAALDARLIIEHFSATTRADAIASPGRVLDSAALQQIEAALSRRLAGEPVHRILGFREFYGLKLFLSPETLEPRADTETLVDMVLPFVRKVAAREGTCRILDLGTGTGAIPLALLAQVPQAMAVAADIAPGALAAAGRNARLLGLSDRFETVESDWFAKISGRFHLIVSNPPYIKSTDIGALQREVRSFDPMLALDGGGDGLEAYRLISAGVAGHLEDGGRVAVEIGFDQKTDVTDIFDQAGFELVQAGQDLGGNDRVLVFRC</sequence>
<comment type="caution">
    <text evidence="8">The sequence shown here is derived from an EMBL/GenBank/DDBJ whole genome shotgun (WGS) entry which is preliminary data.</text>
</comment>
<keyword evidence="9" id="KW-1185">Reference proteome</keyword>
<keyword evidence="1 5" id="KW-0489">Methyltransferase</keyword>
<comment type="similarity">
    <text evidence="5">Belongs to the protein N5-glutamine methyltransferase family. PrmC subfamily.</text>
</comment>
<evidence type="ECO:0000256" key="4">
    <source>
        <dbReference type="ARBA" id="ARBA00048391"/>
    </source>
</evidence>
<protein>
    <recommendedName>
        <fullName evidence="5">Release factor glutamine methyltransferase</fullName>
        <shortName evidence="5">RF MTase</shortName>
        <ecNumber evidence="5">2.1.1.297</ecNumber>
    </recommendedName>
    <alternativeName>
        <fullName evidence="5">N5-glutamine methyltransferase PrmC</fullName>
    </alternativeName>
    <alternativeName>
        <fullName evidence="5">Protein-(glutamine-N5) MTase PrmC</fullName>
    </alternativeName>
    <alternativeName>
        <fullName evidence="5">Protein-glutamine N-methyltransferase PrmC</fullName>
    </alternativeName>
</protein>
<dbReference type="NCBIfam" id="TIGR03534">
    <property type="entry name" value="RF_mod_PrmC"/>
    <property type="match status" value="1"/>
</dbReference>
<dbReference type="InterPro" id="IPR019874">
    <property type="entry name" value="RF_methyltr_PrmC"/>
</dbReference>
<organism evidence="8 9">
    <name type="scientific">Pseudaminobacter salicylatoxidans</name>
    <dbReference type="NCBI Taxonomy" id="93369"/>
    <lineage>
        <taxon>Bacteria</taxon>
        <taxon>Pseudomonadati</taxon>
        <taxon>Pseudomonadota</taxon>
        <taxon>Alphaproteobacteria</taxon>
        <taxon>Hyphomicrobiales</taxon>
        <taxon>Phyllobacteriaceae</taxon>
        <taxon>Pseudaminobacter</taxon>
    </lineage>
</organism>
<evidence type="ECO:0000313" key="8">
    <source>
        <dbReference type="EMBL" id="PWJ84741.1"/>
    </source>
</evidence>
<dbReference type="PANTHER" id="PTHR18895">
    <property type="entry name" value="HEMK METHYLTRANSFERASE"/>
    <property type="match status" value="1"/>
</dbReference>
<comment type="catalytic activity">
    <reaction evidence="4 5">
        <text>L-glutaminyl-[peptide chain release factor] + S-adenosyl-L-methionine = N(5)-methyl-L-glutaminyl-[peptide chain release factor] + S-adenosyl-L-homocysteine + H(+)</text>
        <dbReference type="Rhea" id="RHEA:42896"/>
        <dbReference type="Rhea" id="RHEA-COMP:10271"/>
        <dbReference type="Rhea" id="RHEA-COMP:10272"/>
        <dbReference type="ChEBI" id="CHEBI:15378"/>
        <dbReference type="ChEBI" id="CHEBI:30011"/>
        <dbReference type="ChEBI" id="CHEBI:57856"/>
        <dbReference type="ChEBI" id="CHEBI:59789"/>
        <dbReference type="ChEBI" id="CHEBI:61891"/>
        <dbReference type="EC" id="2.1.1.297"/>
    </reaction>
</comment>
<proteinExistence type="inferred from homology"/>
<dbReference type="Proteomes" id="UP000245396">
    <property type="component" value="Unassembled WGS sequence"/>
</dbReference>
<dbReference type="Pfam" id="PF05175">
    <property type="entry name" value="MTS"/>
    <property type="match status" value="1"/>
</dbReference>
<keyword evidence="2 5" id="KW-0808">Transferase</keyword>
<feature type="binding site" evidence="5">
    <location>
        <begin position="197"/>
        <end position="200"/>
    </location>
    <ligand>
        <name>substrate</name>
    </ligand>
</feature>
<comment type="function">
    <text evidence="5">Methylates the class 1 translation termination release factors RF1/PrfA and RF2/PrfB on the glutamine residue of the universally conserved GGQ motif.</text>
</comment>
<dbReference type="InterPro" id="IPR029063">
    <property type="entry name" value="SAM-dependent_MTases_sf"/>
</dbReference>
<evidence type="ECO:0000256" key="2">
    <source>
        <dbReference type="ARBA" id="ARBA00022679"/>
    </source>
</evidence>
<dbReference type="OrthoDB" id="9800643at2"/>